<evidence type="ECO:0000256" key="1">
    <source>
        <dbReference type="SAM" id="MobiDB-lite"/>
    </source>
</evidence>
<dbReference type="Pfam" id="PF13679">
    <property type="entry name" value="Methyltransf_32"/>
    <property type="match status" value="1"/>
</dbReference>
<dbReference type="EMBL" id="ML986593">
    <property type="protein sequence ID" value="KAF2267277.1"/>
    <property type="molecule type" value="Genomic_DNA"/>
</dbReference>
<sequence>MGPKHLLPITAEFDTVDKYVDSLLRFTTSSWLLQTLCGGIHILDFYTRSPDLYSTILPETWRQWFKDRDIMDILDLLMREDLTKFDPRDGGEGNGVRQWRGAPAPPEDLLQYLRDVQKHLLAREFPRPNSEVSPKKSSIARHIAVGMKVKKVHEVDNFARYVDKLAAEIAARKKEITHLVDFGSGQNYLGRALVAPPYSKHLIAVESKQHNIEGAKNMDVLARLAPRPLVMRNKKEYRASIGKQKKGIKCDSNGCKPLPPLVTSTTNTDTSKKALDLTTKSNKSEDNGTVTTNLQIYTEGHGSIQYVKHIIKDGDLSPVISQILDSSAVQEDKVAPTSIVFEKPTDLAAVPKSSKPNLMVISLHSCGNLVHHGLRSLLLNPSVSAVAMVGCCYNLVTERLGPPTYKLPTLRPNHPRLEKTSSAFDPHGFPMSEKLANYPLPHTPLPTQSTATHSWEQPKGIRLNVTARMMAVQAPHNWGREDSELFFTRHFYRALLQRIFLDRGVVSAPVDVDGIVGGVSASGHTSKVNWTPPGGRGPGLSSNGDSTPLTIGTLRKFAYNDFVSYVRAAVRKLTSPNTFCEVDPGFIKEKMGGLSDEEIQEYEVKYAEKKKELSVMWSLMAFSAGVVEAVIVTDRWLWLKEQNEVENAWVEPVFEYELSPRNLVVVGIKK</sequence>
<protein>
    <recommendedName>
        <fullName evidence="2">Methyltransferase domain-containing protein</fullName>
    </recommendedName>
</protein>
<accession>A0A9P4KDL4</accession>
<feature type="domain" description="Methyltransferase" evidence="2">
    <location>
        <begin position="150"/>
        <end position="398"/>
    </location>
</feature>
<dbReference type="Proteomes" id="UP000800093">
    <property type="component" value="Unassembled WGS sequence"/>
</dbReference>
<name>A0A9P4KDL4_9PLEO</name>
<dbReference type="AlphaFoldDB" id="A0A9P4KDL4"/>
<keyword evidence="4" id="KW-1185">Reference proteome</keyword>
<dbReference type="PANTHER" id="PTHR12496:SF0">
    <property type="entry name" value="METHYLTRANSFERASE DOMAIN-CONTAINING PROTEIN"/>
    <property type="match status" value="1"/>
</dbReference>
<evidence type="ECO:0000259" key="2">
    <source>
        <dbReference type="Pfam" id="PF13679"/>
    </source>
</evidence>
<feature type="region of interest" description="Disordered" evidence="1">
    <location>
        <begin position="526"/>
        <end position="545"/>
    </location>
</feature>
<evidence type="ECO:0000313" key="3">
    <source>
        <dbReference type="EMBL" id="KAF2267277.1"/>
    </source>
</evidence>
<evidence type="ECO:0000313" key="4">
    <source>
        <dbReference type="Proteomes" id="UP000800093"/>
    </source>
</evidence>
<dbReference type="OrthoDB" id="10258156at2759"/>
<dbReference type="InterPro" id="IPR052220">
    <property type="entry name" value="METTL25"/>
</dbReference>
<dbReference type="PANTHER" id="PTHR12496">
    <property type="entry name" value="CGI-41 METHYLTRANSFERASE"/>
    <property type="match status" value="1"/>
</dbReference>
<dbReference type="InterPro" id="IPR025714">
    <property type="entry name" value="Methyltranfer_dom"/>
</dbReference>
<organism evidence="3 4">
    <name type="scientific">Lojkania enalia</name>
    <dbReference type="NCBI Taxonomy" id="147567"/>
    <lineage>
        <taxon>Eukaryota</taxon>
        <taxon>Fungi</taxon>
        <taxon>Dikarya</taxon>
        <taxon>Ascomycota</taxon>
        <taxon>Pezizomycotina</taxon>
        <taxon>Dothideomycetes</taxon>
        <taxon>Pleosporomycetidae</taxon>
        <taxon>Pleosporales</taxon>
        <taxon>Pleosporales incertae sedis</taxon>
        <taxon>Lojkania</taxon>
    </lineage>
</organism>
<comment type="caution">
    <text evidence="3">The sequence shown here is derived from an EMBL/GenBank/DDBJ whole genome shotgun (WGS) entry which is preliminary data.</text>
</comment>
<gene>
    <name evidence="3" type="ORF">CC78DRAFT_512580</name>
</gene>
<reference evidence="4" key="1">
    <citation type="journal article" date="2020" name="Stud. Mycol.">
        <title>101 Dothideomycetes genomes: A test case for predicting lifestyles and emergence of pathogens.</title>
        <authorList>
            <person name="Haridas S."/>
            <person name="Albert R."/>
            <person name="Binder M."/>
            <person name="Bloem J."/>
            <person name="LaButti K."/>
            <person name="Salamov A."/>
            <person name="Andreopoulos B."/>
            <person name="Baker S."/>
            <person name="Barry K."/>
            <person name="Bills G."/>
            <person name="Bluhm B."/>
            <person name="Cannon C."/>
            <person name="Castanera R."/>
            <person name="Culley D."/>
            <person name="Daum C."/>
            <person name="Ezra D."/>
            <person name="Gonzalez J."/>
            <person name="Henrissat B."/>
            <person name="Kuo A."/>
            <person name="Liang C."/>
            <person name="Lipzen A."/>
            <person name="Lutzoni F."/>
            <person name="Magnuson J."/>
            <person name="Mondo S."/>
            <person name="Nolan M."/>
            <person name="Ohm R."/>
            <person name="Pangilinan J."/>
            <person name="Park H.-J."/>
            <person name="Ramirez L."/>
            <person name="Alfaro M."/>
            <person name="Sun H."/>
            <person name="Tritt A."/>
            <person name="Yoshinaga Y."/>
            <person name="Zwiers L.-H."/>
            <person name="Turgeon B."/>
            <person name="Goodwin S."/>
            <person name="Spatafora J."/>
            <person name="Crous P."/>
            <person name="Grigoriev I."/>
        </authorList>
    </citation>
    <scope>NUCLEOTIDE SEQUENCE [LARGE SCALE GENOMIC DNA]</scope>
    <source>
        <strain evidence="4">CBS 304.66</strain>
    </source>
</reference>
<proteinExistence type="predicted"/>